<dbReference type="PANTHER" id="PTHR42929:SF5">
    <property type="entry name" value="ABC TRANSPORTER PERMEASE PROTEIN"/>
    <property type="match status" value="1"/>
</dbReference>
<dbReference type="Gene3D" id="1.10.3720.10">
    <property type="entry name" value="MetI-like"/>
    <property type="match status" value="1"/>
</dbReference>
<evidence type="ECO:0000256" key="5">
    <source>
        <dbReference type="ARBA" id="ARBA00022692"/>
    </source>
</evidence>
<dbReference type="GO" id="GO:0055085">
    <property type="term" value="P:transmembrane transport"/>
    <property type="evidence" value="ECO:0007669"/>
    <property type="project" value="InterPro"/>
</dbReference>
<dbReference type="GO" id="GO:0005886">
    <property type="term" value="C:plasma membrane"/>
    <property type="evidence" value="ECO:0007669"/>
    <property type="project" value="UniProtKB-SubCell"/>
</dbReference>
<dbReference type="SUPFAM" id="SSF161098">
    <property type="entry name" value="MetI-like"/>
    <property type="match status" value="1"/>
</dbReference>
<feature type="transmembrane region" description="Helical" evidence="8">
    <location>
        <begin position="21"/>
        <end position="41"/>
    </location>
</feature>
<dbReference type="EMBL" id="AP022871">
    <property type="protein sequence ID" value="BCB92087.1"/>
    <property type="molecule type" value="Genomic_DNA"/>
</dbReference>
<evidence type="ECO:0000256" key="2">
    <source>
        <dbReference type="ARBA" id="ARBA00007069"/>
    </source>
</evidence>
<evidence type="ECO:0000256" key="1">
    <source>
        <dbReference type="ARBA" id="ARBA00004651"/>
    </source>
</evidence>
<evidence type="ECO:0000313" key="11">
    <source>
        <dbReference type="Proteomes" id="UP000503011"/>
    </source>
</evidence>
<feature type="transmembrane region" description="Helical" evidence="8">
    <location>
        <begin position="149"/>
        <end position="177"/>
    </location>
</feature>
<dbReference type="InterPro" id="IPR000515">
    <property type="entry name" value="MetI-like"/>
</dbReference>
<reference evidence="10 11" key="2">
    <citation type="submission" date="2020-03" db="EMBL/GenBank/DDBJ databases">
        <authorList>
            <person name="Ichikawa N."/>
            <person name="Kimura A."/>
            <person name="Kitahashi Y."/>
            <person name="Uohara A."/>
        </authorList>
    </citation>
    <scope>NUCLEOTIDE SEQUENCE [LARGE SCALE GENOMIC DNA]</scope>
    <source>
        <strain evidence="10 11">NBRC 105367</strain>
    </source>
</reference>
<dbReference type="PROSITE" id="PS50928">
    <property type="entry name" value="ABC_TM1"/>
    <property type="match status" value="1"/>
</dbReference>
<accession>A0A6F8Z117</accession>
<feature type="transmembrane region" description="Helical" evidence="8">
    <location>
        <begin position="105"/>
        <end position="129"/>
    </location>
</feature>
<name>A0A6F8Z117_9ACTN</name>
<keyword evidence="6 8" id="KW-1133">Transmembrane helix</keyword>
<evidence type="ECO:0000256" key="4">
    <source>
        <dbReference type="ARBA" id="ARBA00022475"/>
    </source>
</evidence>
<organism evidence="10 11">
    <name type="scientific">Phytohabitans suffuscus</name>
    <dbReference type="NCBI Taxonomy" id="624315"/>
    <lineage>
        <taxon>Bacteria</taxon>
        <taxon>Bacillati</taxon>
        <taxon>Actinomycetota</taxon>
        <taxon>Actinomycetes</taxon>
        <taxon>Micromonosporales</taxon>
        <taxon>Micromonosporaceae</taxon>
    </lineage>
</organism>
<protein>
    <submittedName>
        <fullName evidence="10">ABC transporter permease</fullName>
    </submittedName>
</protein>
<evidence type="ECO:0000256" key="6">
    <source>
        <dbReference type="ARBA" id="ARBA00022989"/>
    </source>
</evidence>
<dbReference type="PANTHER" id="PTHR42929">
    <property type="entry name" value="INNER MEMBRANE ABC TRANSPORTER PERMEASE PROTEIN YDCU-RELATED-RELATED"/>
    <property type="match status" value="1"/>
</dbReference>
<dbReference type="CDD" id="cd06261">
    <property type="entry name" value="TM_PBP2"/>
    <property type="match status" value="1"/>
</dbReference>
<dbReference type="AlphaFoldDB" id="A0A6F8Z117"/>
<dbReference type="InterPro" id="IPR035906">
    <property type="entry name" value="MetI-like_sf"/>
</dbReference>
<evidence type="ECO:0000259" key="9">
    <source>
        <dbReference type="PROSITE" id="PS50928"/>
    </source>
</evidence>
<evidence type="ECO:0000256" key="3">
    <source>
        <dbReference type="ARBA" id="ARBA00022448"/>
    </source>
</evidence>
<keyword evidence="3 8" id="KW-0813">Transport</keyword>
<proteinExistence type="inferred from homology"/>
<dbReference type="KEGG" id="psuu:Psuf_094000"/>
<feature type="transmembrane region" description="Helical" evidence="8">
    <location>
        <begin position="254"/>
        <end position="275"/>
    </location>
</feature>
<comment type="similarity">
    <text evidence="2">Belongs to the binding-protein-dependent transport system permease family. CysTW subfamily.</text>
</comment>
<comment type="subcellular location">
    <subcellularLocation>
        <location evidence="1 8">Cell membrane</location>
        <topology evidence="1 8">Multi-pass membrane protein</topology>
    </subcellularLocation>
</comment>
<dbReference type="Proteomes" id="UP000503011">
    <property type="component" value="Chromosome"/>
</dbReference>
<dbReference type="Pfam" id="PF00528">
    <property type="entry name" value="BPD_transp_1"/>
    <property type="match status" value="1"/>
</dbReference>
<dbReference type="RefSeq" id="WP_173165830.1">
    <property type="nucleotide sequence ID" value="NZ_AP022871.1"/>
</dbReference>
<keyword evidence="11" id="KW-1185">Reference proteome</keyword>
<evidence type="ECO:0000256" key="7">
    <source>
        <dbReference type="ARBA" id="ARBA00023136"/>
    </source>
</evidence>
<feature type="domain" description="ABC transmembrane type-1" evidence="9">
    <location>
        <begin position="71"/>
        <end position="275"/>
    </location>
</feature>
<gene>
    <name evidence="10" type="ORF">Psuf_094000</name>
</gene>
<feature type="transmembrane region" description="Helical" evidence="8">
    <location>
        <begin position="198"/>
        <end position="220"/>
    </location>
</feature>
<evidence type="ECO:0000256" key="8">
    <source>
        <dbReference type="RuleBase" id="RU363032"/>
    </source>
</evidence>
<sequence>MTAGRNRGGARRAAWLPLAPVLTLYAIQFVVPMALVAVTSFRRHESAGEMGGFTTDNFAKVLQDPYYLGMLGRSLALAGETALLTAVLGYPIAYALARGPRWLKVVLLVVVMVPLMTSSVVRSFGWMVLFARDGIFSTLAGPLGDGPAGLMYTSTGVLLATAHVLLPFMVLTLYGVLDRLNPTLVQASMNLGASRTGTFLRITLPLSMNGVVAGMLLVFATATSAFVTPQLIGGTRYRVAATEIYEQSINLLNWPLASAMAVLLVAVALLTMAVYTRLSRDSGASGATGIIG</sequence>
<reference evidence="10 11" key="1">
    <citation type="submission" date="2020-03" db="EMBL/GenBank/DDBJ databases">
        <title>Whole genome shotgun sequence of Phytohabitans suffuscus NBRC 105367.</title>
        <authorList>
            <person name="Komaki H."/>
            <person name="Tamura T."/>
        </authorList>
    </citation>
    <scope>NUCLEOTIDE SEQUENCE [LARGE SCALE GENOMIC DNA]</scope>
    <source>
        <strain evidence="10 11">NBRC 105367</strain>
    </source>
</reference>
<evidence type="ECO:0000313" key="10">
    <source>
        <dbReference type="EMBL" id="BCB92087.1"/>
    </source>
</evidence>
<keyword evidence="5 8" id="KW-0812">Transmembrane</keyword>
<keyword evidence="4" id="KW-1003">Cell membrane</keyword>
<keyword evidence="7 8" id="KW-0472">Membrane</keyword>
<feature type="transmembrane region" description="Helical" evidence="8">
    <location>
        <begin position="75"/>
        <end position="93"/>
    </location>
</feature>